<keyword evidence="3 7" id="KW-0812">Transmembrane</keyword>
<dbReference type="GO" id="GO:0005794">
    <property type="term" value="C:Golgi apparatus"/>
    <property type="evidence" value="ECO:0007669"/>
    <property type="project" value="TreeGrafter"/>
</dbReference>
<feature type="transmembrane region" description="Helical" evidence="7">
    <location>
        <begin position="468"/>
        <end position="489"/>
    </location>
</feature>
<evidence type="ECO:0000256" key="8">
    <source>
        <dbReference type="SAM" id="SignalP"/>
    </source>
</evidence>
<dbReference type="PROSITE" id="PS01214">
    <property type="entry name" value="UPF0016"/>
    <property type="match status" value="1"/>
</dbReference>
<reference evidence="9 10" key="1">
    <citation type="submission" date="2016-06" db="EMBL/GenBank/DDBJ databases">
        <authorList>
            <person name="Kjaerup R.B."/>
            <person name="Dalgaard T.S."/>
            <person name="Juul-Madsen H.R."/>
        </authorList>
    </citation>
    <scope>NUCLEOTIDE SEQUENCE [LARGE SCALE GENOMIC DNA]</scope>
    <source>
        <strain evidence="9 10">Pb300</strain>
    </source>
</reference>
<gene>
    <name evidence="9" type="ORF">ACO22_02864</name>
</gene>
<sequence length="1155" mass="125705">MKIRPLHSPLLLFLIPTISSTLANPLPNSGGQSDSNSLTKKDANTPAPSPSDYLTDKLLLKARRAVAVPYDGKDGKPHAGPWVETNADRDRKILKELSDKQNSVRPGGTDAPLENVAPDGTSIPTSNDGVMDDPNRPGPKEGTRGTEGGVSEKTKEVKVGIEKKPDPPKAAPPLPLSEQQKFTPGDITKPKKEASDSKKDKVLEKPQDLPESPHSIPLPTPPGRSGKPLGFDQSAPPTSKSHDTYAGPGNEFAQPLHSFVLSLTMIIFSEVGDKTFLVAALMAMRHPRMVVFSASFTALIAMTVLSSILGHAVPTLIPKSFTKIVAGVLFLFFGFKMILEARKMAPDEGVGKEMQEVEMELEEKEHQQRQTGRHSPAGPYELEAGRVPRKSRSSNHRLPSPESLSSASSRDASPSHGRSVGNIMVGINNLFSLLLSPAWVQTFVMTFLGEWGDRSQIATIAMAAGQDYWWVTCGAITGHGICTAAAVIGGRAVAGKVSIRVVTFGGAIAFFIFGFIYIKREVPVTFSVFYGKPDLTHQELKHATFADNATIHKEFFESCARAPLTQEGKWGGKGKGRSAVRLYQKAESELPQFQELAYLAARFNDEILGLCGRACAGCGDGAGGVGALVYRPLCCSVAGYEMLKDGKWMRGLMMAVAHLVHDLDTNEKIMKAIGIVERDGEVDKEELNTYVNVLAVPICEPDGECQQLVEKSIDSFIQGILKGLEGDGKRSTSRISSRESISKGVLSGRIMRQGESDNNRCDDSEDEQISLKQSNRILSDRHMSLESMQSVRLVVFCGVPIVDPNEIPRPKRLSMFIFTSSWPMDMLIVYGTGTGTSTASQLHYENYQRIAAFHERSILEATDTRCATCPGNPARATTLFHCPISFKHDSSSTSPCSKIIRDIVMRLARFVGGEWKYPETAAALGLDGLCHINDFVVPICQSGSVCEETALVATQVFLHIYLPEGVIPIYPDLYPTTDFAGLWKKEKAGKNPKLEVKMLGMGSMSDAGNKIHDDYYDESDVIADGETKSPPPTPLDDYEDVLNVLIPSKPRTGSWMSPMTIQDFRVAIAKGATWDQLKELCFERTRIVVDFRPPITSKLAIMPTTSPITATTPSSERLSGGLFSSFGPSSPTAASLSSPGLCSRDDDDYLTMKRM</sequence>
<dbReference type="VEuPathDB" id="FungiDB:PABG_00875"/>
<feature type="transmembrane region" description="Helical" evidence="7">
    <location>
        <begin position="290"/>
        <end position="309"/>
    </location>
</feature>
<feature type="transmembrane region" description="Helical" evidence="7">
    <location>
        <begin position="427"/>
        <end position="448"/>
    </location>
</feature>
<dbReference type="VEuPathDB" id="FungiDB:PABG_00876"/>
<dbReference type="GO" id="GO:0005384">
    <property type="term" value="F:manganese ion transmembrane transporter activity"/>
    <property type="evidence" value="ECO:0007669"/>
    <property type="project" value="TreeGrafter"/>
</dbReference>
<comment type="similarity">
    <text evidence="2">Belongs to the GDT1 family.</text>
</comment>
<dbReference type="Pfam" id="PF01169">
    <property type="entry name" value="GDT1"/>
    <property type="match status" value="2"/>
</dbReference>
<comment type="caution">
    <text evidence="9">The sequence shown here is derived from an EMBL/GenBank/DDBJ whole genome shotgun (WGS) entry which is preliminary data.</text>
</comment>
<evidence type="ECO:0000313" key="9">
    <source>
        <dbReference type="EMBL" id="ODH36031.1"/>
    </source>
</evidence>
<feature type="compositionally biased region" description="Basic and acidic residues" evidence="6">
    <location>
        <begin position="133"/>
        <end position="167"/>
    </location>
</feature>
<feature type="transmembrane region" description="Helical" evidence="7">
    <location>
        <begin position="501"/>
        <end position="518"/>
    </location>
</feature>
<evidence type="ECO:0000256" key="4">
    <source>
        <dbReference type="ARBA" id="ARBA00022989"/>
    </source>
</evidence>
<feature type="region of interest" description="Disordered" evidence="6">
    <location>
        <begin position="25"/>
        <end position="54"/>
    </location>
</feature>
<dbReference type="EMBL" id="LZYO01000092">
    <property type="protein sequence ID" value="ODH36031.1"/>
    <property type="molecule type" value="Genomic_DNA"/>
</dbReference>
<name>A0A1D2JHK5_PARBR</name>
<comment type="subcellular location">
    <subcellularLocation>
        <location evidence="1">Membrane</location>
        <topology evidence="1">Multi-pass membrane protein</topology>
    </subcellularLocation>
</comment>
<evidence type="ECO:0000256" key="2">
    <source>
        <dbReference type="ARBA" id="ARBA00009190"/>
    </source>
</evidence>
<keyword evidence="4 7" id="KW-1133">Transmembrane helix</keyword>
<dbReference type="GO" id="GO:0015085">
    <property type="term" value="F:calcium ion transmembrane transporter activity"/>
    <property type="evidence" value="ECO:0007669"/>
    <property type="project" value="TreeGrafter"/>
</dbReference>
<dbReference type="GO" id="GO:0032468">
    <property type="term" value="P:Golgi calcium ion homeostasis"/>
    <property type="evidence" value="ECO:0007669"/>
    <property type="project" value="TreeGrafter"/>
</dbReference>
<feature type="region of interest" description="Disordered" evidence="6">
    <location>
        <begin position="355"/>
        <end position="415"/>
    </location>
</feature>
<evidence type="ECO:0000256" key="5">
    <source>
        <dbReference type="ARBA" id="ARBA00023136"/>
    </source>
</evidence>
<organism evidence="9 10">
    <name type="scientific">Paracoccidioides brasiliensis</name>
    <dbReference type="NCBI Taxonomy" id="121759"/>
    <lineage>
        <taxon>Eukaryota</taxon>
        <taxon>Fungi</taxon>
        <taxon>Dikarya</taxon>
        <taxon>Ascomycota</taxon>
        <taxon>Pezizomycotina</taxon>
        <taxon>Eurotiomycetes</taxon>
        <taxon>Eurotiomycetidae</taxon>
        <taxon>Onygenales</taxon>
        <taxon>Ajellomycetaceae</taxon>
        <taxon>Paracoccidioides</taxon>
    </lineage>
</organism>
<evidence type="ECO:0000313" key="10">
    <source>
        <dbReference type="Proteomes" id="UP000242814"/>
    </source>
</evidence>
<feature type="chain" id="PRO_5008902448" evidence="8">
    <location>
        <begin position="24"/>
        <end position="1155"/>
    </location>
</feature>
<dbReference type="Proteomes" id="UP000242814">
    <property type="component" value="Unassembled WGS sequence"/>
</dbReference>
<dbReference type="GO" id="GO:0000329">
    <property type="term" value="C:fungal-type vacuole membrane"/>
    <property type="evidence" value="ECO:0007669"/>
    <property type="project" value="TreeGrafter"/>
</dbReference>
<dbReference type="AlphaFoldDB" id="A0A1D2JHK5"/>
<evidence type="ECO:0000256" key="1">
    <source>
        <dbReference type="ARBA" id="ARBA00004141"/>
    </source>
</evidence>
<keyword evidence="8" id="KW-0732">Signal</keyword>
<dbReference type="InterPro" id="IPR049555">
    <property type="entry name" value="GDT1-like_CS"/>
</dbReference>
<dbReference type="VEuPathDB" id="FungiDB:PADG_03339"/>
<keyword evidence="5 7" id="KW-0472">Membrane</keyword>
<feature type="compositionally biased region" description="Polar residues" evidence="6">
    <location>
        <begin position="25"/>
        <end position="38"/>
    </location>
</feature>
<feature type="transmembrane region" description="Helical" evidence="7">
    <location>
        <begin position="259"/>
        <end position="283"/>
    </location>
</feature>
<evidence type="ECO:0000256" key="3">
    <source>
        <dbReference type="ARBA" id="ARBA00022692"/>
    </source>
</evidence>
<dbReference type="InterPro" id="IPR001727">
    <property type="entry name" value="GDT1-like"/>
</dbReference>
<feature type="compositionally biased region" description="Low complexity" evidence="6">
    <location>
        <begin position="397"/>
        <end position="415"/>
    </location>
</feature>
<proteinExistence type="inferred from homology"/>
<dbReference type="VEuPathDB" id="FungiDB:PADG_03338"/>
<feature type="transmembrane region" description="Helical" evidence="7">
    <location>
        <begin position="321"/>
        <end position="339"/>
    </location>
</feature>
<dbReference type="PANTHER" id="PTHR12608:SF1">
    <property type="entry name" value="TRANSMEMBRANE PROTEIN 165"/>
    <property type="match status" value="1"/>
</dbReference>
<protein>
    <submittedName>
        <fullName evidence="9">Uncharacterized protein</fullName>
    </submittedName>
</protein>
<accession>A0A1D2JHK5</accession>
<feature type="region of interest" description="Disordered" evidence="6">
    <location>
        <begin position="68"/>
        <end position="247"/>
    </location>
</feature>
<evidence type="ECO:0000256" key="6">
    <source>
        <dbReference type="SAM" id="MobiDB-lite"/>
    </source>
</evidence>
<dbReference type="GO" id="GO:0032472">
    <property type="term" value="P:Golgi calcium ion transport"/>
    <property type="evidence" value="ECO:0007669"/>
    <property type="project" value="TreeGrafter"/>
</dbReference>
<evidence type="ECO:0000256" key="7">
    <source>
        <dbReference type="SAM" id="Phobius"/>
    </source>
</evidence>
<feature type="signal peptide" evidence="8">
    <location>
        <begin position="1"/>
        <end position="23"/>
    </location>
</feature>
<feature type="compositionally biased region" description="Basic and acidic residues" evidence="6">
    <location>
        <begin position="188"/>
        <end position="208"/>
    </location>
</feature>
<feature type="compositionally biased region" description="Basic and acidic residues" evidence="6">
    <location>
        <begin position="86"/>
        <end position="99"/>
    </location>
</feature>
<dbReference type="PANTHER" id="PTHR12608">
    <property type="entry name" value="TRANSMEMBRANE PROTEIN HTP-1 RELATED"/>
    <property type="match status" value="1"/>
</dbReference>